<dbReference type="NCBIfam" id="NF004499">
    <property type="entry name" value="PRK05846.1-3"/>
    <property type="match status" value="1"/>
</dbReference>
<dbReference type="PRINTS" id="PR01437">
    <property type="entry name" value="NUOXDRDTASE4"/>
</dbReference>
<feature type="transmembrane region" description="Helical" evidence="7">
    <location>
        <begin position="243"/>
        <end position="264"/>
    </location>
</feature>
<dbReference type="InterPro" id="IPR010227">
    <property type="entry name" value="NADH_Q_OxRdtase_chainM/4"/>
</dbReference>
<keyword evidence="10" id="KW-1185">Reference proteome</keyword>
<dbReference type="EMBL" id="LAJE02000278">
    <property type="protein sequence ID" value="OEO29583.1"/>
    <property type="molecule type" value="Genomic_DNA"/>
</dbReference>
<feature type="transmembrane region" description="Helical" evidence="7">
    <location>
        <begin position="454"/>
        <end position="472"/>
    </location>
</feature>
<keyword evidence="3 6" id="KW-0812">Transmembrane</keyword>
<dbReference type="GO" id="GO:0015990">
    <property type="term" value="P:electron transport coupled proton transport"/>
    <property type="evidence" value="ECO:0007669"/>
    <property type="project" value="TreeGrafter"/>
</dbReference>
<comment type="caution">
    <text evidence="9">The sequence shown here is derived from an EMBL/GenBank/DDBJ whole genome shotgun (WGS) entry which is preliminary data.</text>
</comment>
<evidence type="ECO:0000256" key="4">
    <source>
        <dbReference type="ARBA" id="ARBA00022989"/>
    </source>
</evidence>
<feature type="transmembrane region" description="Helical" evidence="7">
    <location>
        <begin position="374"/>
        <end position="395"/>
    </location>
</feature>
<evidence type="ECO:0000256" key="6">
    <source>
        <dbReference type="RuleBase" id="RU000320"/>
    </source>
</evidence>
<sequence length="506" mass="55462">MIFSDHLLTFITFLPTAGALLLLLVGGRDEAANNLARYIALGVTLLTAALSLWLWYLFDPSNTGFQFVENYAWIGESIGYRMGVDGISVLFIPLTAVLMPAVILSSFGSITKRVKEYLIVFLVLETFMIGAFATLDLAMFYVFFEGTLIPMFLIIGIWGGARRIQATYKFFFYSFTGTVLMLIAIMAMYWQAGTLDIVKLLTFKFPPEVQTWLWIGFFASFAVKMPMWPFHRWLPEAHVEAPTGGSVILAAILLKLGGYGFIRFSISMFPDASHQFANFVFVLSIAAIIITSLVALVQTDIKKLIAYSSVAHMGFVTMGIFTGNIYGIHGAIFQMISHGIVSAALFFCVGVVYDRMHTREISAYGGLVTPMPRYAVVFMVFTMANVGLPGTSGFVGEFLTMLAAFQANTWVAFFAAFGVILSAAYALWLYRRVIFGAFTKESLKGILDLDRREAIVLVPLVLLTILFGFYPAPILDATAASVNLVAENFANAIGAAPAAVAAATGH</sequence>
<feature type="domain" description="NADH:quinone oxidoreductase/Mrp antiporter transmembrane" evidence="8">
    <location>
        <begin position="136"/>
        <end position="420"/>
    </location>
</feature>
<evidence type="ECO:0000313" key="9">
    <source>
        <dbReference type="EMBL" id="OEO29583.1"/>
    </source>
</evidence>
<dbReference type="GO" id="GO:0012505">
    <property type="term" value="C:endomembrane system"/>
    <property type="evidence" value="ECO:0007669"/>
    <property type="project" value="UniProtKB-SubCell"/>
</dbReference>
<feature type="transmembrane region" description="Helical" evidence="7">
    <location>
        <begin position="332"/>
        <end position="353"/>
    </location>
</feature>
<dbReference type="GO" id="GO:0016020">
    <property type="term" value="C:membrane"/>
    <property type="evidence" value="ECO:0007669"/>
    <property type="project" value="UniProtKB-SubCell"/>
</dbReference>
<reference evidence="9 10" key="1">
    <citation type="journal article" date="2015" name="Genome Announc.">
        <title>Genome Assemblies of Three Soil-Associated Devosia species: D. insulae, D. limi, and D. soli.</title>
        <authorList>
            <person name="Hassan Y.I."/>
            <person name="Lepp D."/>
            <person name="Zhou T."/>
        </authorList>
    </citation>
    <scope>NUCLEOTIDE SEQUENCE [LARGE SCALE GENOMIC DNA]</scope>
    <source>
        <strain evidence="9 10">DS-56</strain>
    </source>
</reference>
<evidence type="ECO:0000313" key="10">
    <source>
        <dbReference type="Proteomes" id="UP000095463"/>
    </source>
</evidence>
<feature type="transmembrane region" description="Helical" evidence="7">
    <location>
        <begin position="6"/>
        <end position="26"/>
    </location>
</feature>
<evidence type="ECO:0000256" key="5">
    <source>
        <dbReference type="ARBA" id="ARBA00023136"/>
    </source>
</evidence>
<dbReference type="InterPro" id="IPR001750">
    <property type="entry name" value="ND/Mrp_TM"/>
</dbReference>
<dbReference type="NCBIfam" id="TIGR01972">
    <property type="entry name" value="NDH_I_M"/>
    <property type="match status" value="1"/>
</dbReference>
<feature type="transmembrane region" description="Helical" evidence="7">
    <location>
        <begin position="116"/>
        <end position="133"/>
    </location>
</feature>
<accession>A0A1E5XLT8</accession>
<feature type="transmembrane region" description="Helical" evidence="7">
    <location>
        <begin position="38"/>
        <end position="58"/>
    </location>
</feature>
<protein>
    <submittedName>
        <fullName evidence="9">NADH-quinone oxidoreductase subunit M</fullName>
    </submittedName>
</protein>
<comment type="similarity">
    <text evidence="2">Belongs to the complex I subunit 4 family.</text>
</comment>
<feature type="transmembrane region" description="Helical" evidence="7">
    <location>
        <begin position="139"/>
        <end position="158"/>
    </location>
</feature>
<name>A0A1E5XLT8_9HYPH</name>
<keyword evidence="5 7" id="KW-0472">Membrane</keyword>
<dbReference type="AlphaFoldDB" id="A0A1E5XLT8"/>
<feature type="transmembrane region" description="Helical" evidence="7">
    <location>
        <begin position="78"/>
        <end position="104"/>
    </location>
</feature>
<evidence type="ECO:0000256" key="7">
    <source>
        <dbReference type="SAM" id="Phobius"/>
    </source>
</evidence>
<proteinExistence type="inferred from homology"/>
<comment type="subcellular location">
    <subcellularLocation>
        <location evidence="1">Endomembrane system</location>
        <topology evidence="1">Multi-pass membrane protein</topology>
    </subcellularLocation>
    <subcellularLocation>
        <location evidence="6">Membrane</location>
        <topology evidence="6">Multi-pass membrane protein</topology>
    </subcellularLocation>
</comment>
<evidence type="ECO:0000256" key="2">
    <source>
        <dbReference type="ARBA" id="ARBA00009025"/>
    </source>
</evidence>
<evidence type="ECO:0000259" key="8">
    <source>
        <dbReference type="Pfam" id="PF00361"/>
    </source>
</evidence>
<dbReference type="PANTHER" id="PTHR43507">
    <property type="entry name" value="NADH-UBIQUINONE OXIDOREDUCTASE CHAIN 4"/>
    <property type="match status" value="1"/>
</dbReference>
<feature type="transmembrane region" description="Helical" evidence="7">
    <location>
        <begin position="170"/>
        <end position="192"/>
    </location>
</feature>
<dbReference type="GO" id="GO:0048039">
    <property type="term" value="F:ubiquinone binding"/>
    <property type="evidence" value="ECO:0007669"/>
    <property type="project" value="TreeGrafter"/>
</dbReference>
<dbReference type="OrthoDB" id="9768329at2"/>
<dbReference type="Pfam" id="PF00361">
    <property type="entry name" value="Proton_antipo_M"/>
    <property type="match status" value="1"/>
</dbReference>
<evidence type="ECO:0000256" key="3">
    <source>
        <dbReference type="ARBA" id="ARBA00022692"/>
    </source>
</evidence>
<feature type="transmembrane region" description="Helical" evidence="7">
    <location>
        <begin position="407"/>
        <end position="430"/>
    </location>
</feature>
<dbReference type="Proteomes" id="UP000095463">
    <property type="component" value="Unassembled WGS sequence"/>
</dbReference>
<feature type="transmembrane region" description="Helical" evidence="7">
    <location>
        <begin position="304"/>
        <end position="326"/>
    </location>
</feature>
<organism evidence="9 10">
    <name type="scientific">Devosia insulae DS-56</name>
    <dbReference type="NCBI Taxonomy" id="1116389"/>
    <lineage>
        <taxon>Bacteria</taxon>
        <taxon>Pseudomonadati</taxon>
        <taxon>Pseudomonadota</taxon>
        <taxon>Alphaproteobacteria</taxon>
        <taxon>Hyphomicrobiales</taxon>
        <taxon>Devosiaceae</taxon>
        <taxon>Devosia</taxon>
    </lineage>
</organism>
<dbReference type="PANTHER" id="PTHR43507:SF1">
    <property type="entry name" value="NADH-UBIQUINONE OXIDOREDUCTASE CHAIN 4"/>
    <property type="match status" value="1"/>
</dbReference>
<feature type="transmembrane region" description="Helical" evidence="7">
    <location>
        <begin position="276"/>
        <end position="297"/>
    </location>
</feature>
<dbReference type="GO" id="GO:0042773">
    <property type="term" value="P:ATP synthesis coupled electron transport"/>
    <property type="evidence" value="ECO:0007669"/>
    <property type="project" value="InterPro"/>
</dbReference>
<gene>
    <name evidence="9" type="ORF">VW23_025000</name>
</gene>
<dbReference type="InterPro" id="IPR003918">
    <property type="entry name" value="NADH_UbQ_OxRdtase"/>
</dbReference>
<feature type="transmembrane region" description="Helical" evidence="7">
    <location>
        <begin position="212"/>
        <end position="231"/>
    </location>
</feature>
<dbReference type="GO" id="GO:0003954">
    <property type="term" value="F:NADH dehydrogenase activity"/>
    <property type="evidence" value="ECO:0007669"/>
    <property type="project" value="TreeGrafter"/>
</dbReference>
<keyword evidence="4 7" id="KW-1133">Transmembrane helix</keyword>
<dbReference type="GO" id="GO:0008137">
    <property type="term" value="F:NADH dehydrogenase (ubiquinone) activity"/>
    <property type="evidence" value="ECO:0007669"/>
    <property type="project" value="InterPro"/>
</dbReference>
<dbReference type="RefSeq" id="WP_069911186.1">
    <property type="nucleotide sequence ID" value="NZ_LAJE02000278.1"/>
</dbReference>
<evidence type="ECO:0000256" key="1">
    <source>
        <dbReference type="ARBA" id="ARBA00004127"/>
    </source>
</evidence>